<dbReference type="PANTHER" id="PTHR11136:SF0">
    <property type="entry name" value="DIHYDROFOLATE SYNTHETASE-RELATED"/>
    <property type="match status" value="1"/>
</dbReference>
<organism evidence="23 24">
    <name type="scientific">Neptuniibacter pectenicola</name>
    <dbReference type="NCBI Taxonomy" id="1806669"/>
    <lineage>
        <taxon>Bacteria</taxon>
        <taxon>Pseudomonadati</taxon>
        <taxon>Pseudomonadota</taxon>
        <taxon>Gammaproteobacteria</taxon>
        <taxon>Oceanospirillales</taxon>
        <taxon>Oceanospirillaceae</taxon>
        <taxon>Neptuniibacter</taxon>
    </lineage>
</organism>
<comment type="pathway">
    <text evidence="2">Cofactor biosynthesis; tetrahydrofolate biosynthesis; 7,8-dihydrofolate from 2-amino-4-hydroxy-6-hydroxymethyl-7,8-dihydropteridine diphosphate and 4-aminobenzoate: step 2/2.</text>
</comment>
<evidence type="ECO:0000256" key="11">
    <source>
        <dbReference type="ARBA" id="ARBA00022840"/>
    </source>
</evidence>
<comment type="function">
    <text evidence="1">Functions in two distinct reactions of the de novo folate biosynthetic pathway. Catalyzes the addition of a glutamate residue to dihydropteroate (7,8-dihydropteroate or H2Pte) to form dihydrofolate (7,8-dihydrofolate monoglutamate or H2Pte-Glu). Also catalyzes successive additions of L-glutamate to tetrahydrofolate or 10-formyltetrahydrofolate or 5,10-methylenetetrahydrofolate, leading to folylpolyglutamate derivatives.</text>
</comment>
<comment type="pathway">
    <text evidence="3">Cofactor biosynthesis; tetrahydrofolylpolyglutamate biosynthesis.</text>
</comment>
<dbReference type="EC" id="6.3.2.17" evidence="6"/>
<dbReference type="InterPro" id="IPR036565">
    <property type="entry name" value="Mur-like_cat_sf"/>
</dbReference>
<evidence type="ECO:0000256" key="10">
    <source>
        <dbReference type="ARBA" id="ARBA00022741"/>
    </source>
</evidence>
<evidence type="ECO:0000256" key="6">
    <source>
        <dbReference type="ARBA" id="ARBA00013025"/>
    </source>
</evidence>
<evidence type="ECO:0000256" key="14">
    <source>
        <dbReference type="ARBA" id="ARBA00030048"/>
    </source>
</evidence>
<evidence type="ECO:0000256" key="7">
    <source>
        <dbReference type="ARBA" id="ARBA00019357"/>
    </source>
</evidence>
<dbReference type="EC" id="6.3.2.12" evidence="5"/>
<dbReference type="Pfam" id="PF02875">
    <property type="entry name" value="Mur_ligase_C"/>
    <property type="match status" value="1"/>
</dbReference>
<keyword evidence="10 21" id="KW-0547">Nucleotide-binding</keyword>
<dbReference type="Gene3D" id="3.90.190.20">
    <property type="entry name" value="Mur ligase, C-terminal domain"/>
    <property type="match status" value="1"/>
</dbReference>
<evidence type="ECO:0000256" key="16">
    <source>
        <dbReference type="ARBA" id="ARBA00032510"/>
    </source>
</evidence>
<comment type="catalytic activity">
    <reaction evidence="19">
        <text>(6R)-5,10-methylenetetrahydrofolyl-(gamma-L-Glu)(n) + L-glutamate + ATP = (6R)-5,10-methylenetetrahydrofolyl-(gamma-L-Glu)(n+1) + ADP + phosphate + H(+)</text>
        <dbReference type="Rhea" id="RHEA:51912"/>
        <dbReference type="Rhea" id="RHEA-COMP:13257"/>
        <dbReference type="Rhea" id="RHEA-COMP:13258"/>
        <dbReference type="ChEBI" id="CHEBI:15378"/>
        <dbReference type="ChEBI" id="CHEBI:29985"/>
        <dbReference type="ChEBI" id="CHEBI:30616"/>
        <dbReference type="ChEBI" id="CHEBI:43474"/>
        <dbReference type="ChEBI" id="CHEBI:136572"/>
        <dbReference type="ChEBI" id="CHEBI:456216"/>
        <dbReference type="EC" id="6.3.2.17"/>
    </reaction>
</comment>
<evidence type="ECO:0000256" key="13">
    <source>
        <dbReference type="ARBA" id="ARBA00022909"/>
    </source>
</evidence>
<keyword evidence="9" id="KW-0479">Metal-binding</keyword>
<comment type="catalytic activity">
    <reaction evidence="17">
        <text>(6S)-5,6,7,8-tetrahydrofolyl-(gamma-L-Glu)(n) + L-glutamate + ATP = (6S)-5,6,7,8-tetrahydrofolyl-(gamma-L-Glu)(n+1) + ADP + phosphate + H(+)</text>
        <dbReference type="Rhea" id="RHEA:10580"/>
        <dbReference type="Rhea" id="RHEA-COMP:14738"/>
        <dbReference type="Rhea" id="RHEA-COMP:14740"/>
        <dbReference type="ChEBI" id="CHEBI:15378"/>
        <dbReference type="ChEBI" id="CHEBI:29985"/>
        <dbReference type="ChEBI" id="CHEBI:30616"/>
        <dbReference type="ChEBI" id="CHEBI:43474"/>
        <dbReference type="ChEBI" id="CHEBI:141005"/>
        <dbReference type="ChEBI" id="CHEBI:456216"/>
        <dbReference type="EC" id="6.3.2.17"/>
    </reaction>
</comment>
<evidence type="ECO:0000259" key="22">
    <source>
        <dbReference type="Pfam" id="PF02875"/>
    </source>
</evidence>
<evidence type="ECO:0000256" key="15">
    <source>
        <dbReference type="ARBA" id="ARBA00030592"/>
    </source>
</evidence>
<evidence type="ECO:0000313" key="24">
    <source>
        <dbReference type="Proteomes" id="UP001449225"/>
    </source>
</evidence>
<gene>
    <name evidence="23" type="primary">folC</name>
    <name evidence="23" type="ORF">WNY58_03145</name>
</gene>
<evidence type="ECO:0000313" key="23">
    <source>
        <dbReference type="EMBL" id="MEM5535381.1"/>
    </source>
</evidence>
<protein>
    <recommendedName>
        <fullName evidence="7">Dihydrofolate synthase/folylpolyglutamate synthase</fullName>
        <ecNumber evidence="5">6.3.2.12</ecNumber>
        <ecNumber evidence="6">6.3.2.17</ecNumber>
    </recommendedName>
    <alternativeName>
        <fullName evidence="16">Folylpoly-gamma-glutamate synthetase-dihydrofolate synthetase</fullName>
    </alternativeName>
    <alternativeName>
        <fullName evidence="14">Folylpolyglutamate synthetase</fullName>
    </alternativeName>
    <alternativeName>
        <fullName evidence="15">Tetrahydrofolylpolyglutamate synthase</fullName>
    </alternativeName>
</protein>
<dbReference type="Proteomes" id="UP001449225">
    <property type="component" value="Unassembled WGS sequence"/>
</dbReference>
<comment type="catalytic activity">
    <reaction evidence="18">
        <text>10-formyltetrahydrofolyl-(gamma-L-Glu)(n) + L-glutamate + ATP = 10-formyltetrahydrofolyl-(gamma-L-Glu)(n+1) + ADP + phosphate + H(+)</text>
        <dbReference type="Rhea" id="RHEA:51904"/>
        <dbReference type="Rhea" id="RHEA-COMP:13088"/>
        <dbReference type="Rhea" id="RHEA-COMP:14300"/>
        <dbReference type="ChEBI" id="CHEBI:15378"/>
        <dbReference type="ChEBI" id="CHEBI:29985"/>
        <dbReference type="ChEBI" id="CHEBI:30616"/>
        <dbReference type="ChEBI" id="CHEBI:43474"/>
        <dbReference type="ChEBI" id="CHEBI:134413"/>
        <dbReference type="ChEBI" id="CHEBI:456216"/>
        <dbReference type="EC" id="6.3.2.17"/>
    </reaction>
</comment>
<dbReference type="GO" id="GO:0008841">
    <property type="term" value="F:dihydrofolate synthase activity"/>
    <property type="evidence" value="ECO:0007669"/>
    <property type="project" value="UniProtKB-EC"/>
</dbReference>
<evidence type="ECO:0000256" key="4">
    <source>
        <dbReference type="ARBA" id="ARBA00008276"/>
    </source>
</evidence>
<comment type="catalytic activity">
    <reaction evidence="20">
        <text>7,8-dihydropteroate + L-glutamate + ATP = 7,8-dihydrofolate + ADP + phosphate + H(+)</text>
        <dbReference type="Rhea" id="RHEA:23584"/>
        <dbReference type="ChEBI" id="CHEBI:15378"/>
        <dbReference type="ChEBI" id="CHEBI:17839"/>
        <dbReference type="ChEBI" id="CHEBI:29985"/>
        <dbReference type="ChEBI" id="CHEBI:30616"/>
        <dbReference type="ChEBI" id="CHEBI:43474"/>
        <dbReference type="ChEBI" id="CHEBI:57451"/>
        <dbReference type="ChEBI" id="CHEBI:456216"/>
        <dbReference type="EC" id="6.3.2.12"/>
    </reaction>
</comment>
<keyword evidence="8 21" id="KW-0436">Ligase</keyword>
<dbReference type="Gene3D" id="3.40.1190.10">
    <property type="entry name" value="Mur-like, catalytic domain"/>
    <property type="match status" value="1"/>
</dbReference>
<dbReference type="InterPro" id="IPR004101">
    <property type="entry name" value="Mur_ligase_C"/>
</dbReference>
<evidence type="ECO:0000256" key="21">
    <source>
        <dbReference type="PIRNR" id="PIRNR001563"/>
    </source>
</evidence>
<keyword evidence="11 21" id="KW-0067">ATP-binding</keyword>
<dbReference type="InterPro" id="IPR036615">
    <property type="entry name" value="Mur_ligase_C_dom_sf"/>
</dbReference>
<dbReference type="SUPFAM" id="SSF53244">
    <property type="entry name" value="MurD-like peptide ligases, peptide-binding domain"/>
    <property type="match status" value="1"/>
</dbReference>
<dbReference type="InterPro" id="IPR001645">
    <property type="entry name" value="Folylpolyglutamate_synth"/>
</dbReference>
<dbReference type="GO" id="GO:0004326">
    <property type="term" value="F:tetrahydrofolylpolyglutamate synthase activity"/>
    <property type="evidence" value="ECO:0007669"/>
    <property type="project" value="UniProtKB-EC"/>
</dbReference>
<reference evidence="23 24" key="1">
    <citation type="submission" date="2024-03" db="EMBL/GenBank/DDBJ databases">
        <title>Community enrichment and isolation of bacterial strains for fucoidan degradation.</title>
        <authorList>
            <person name="Sichert A."/>
        </authorList>
    </citation>
    <scope>NUCLEOTIDE SEQUENCE [LARGE SCALE GENOMIC DNA]</scope>
    <source>
        <strain evidence="23 24">AS76</strain>
    </source>
</reference>
<evidence type="ECO:0000256" key="8">
    <source>
        <dbReference type="ARBA" id="ARBA00022598"/>
    </source>
</evidence>
<feature type="domain" description="Mur ligase C-terminal" evidence="22">
    <location>
        <begin position="290"/>
        <end position="407"/>
    </location>
</feature>
<evidence type="ECO:0000256" key="19">
    <source>
        <dbReference type="ARBA" id="ARBA00049035"/>
    </source>
</evidence>
<evidence type="ECO:0000256" key="1">
    <source>
        <dbReference type="ARBA" id="ARBA00002714"/>
    </source>
</evidence>
<sequence>MNQTAKNFTLSEWLTWMETCHSSEIELGLERVSTVADLLSLDLSSSKVITVAGTNGKGSTVSYLDMIYRQAGYSVGCFTSPHFTHYNERVKINGVNSADELLCAAFARIDQARGQIPLTYFEFGTLAALVIFSDLKPDVVLLEVGLGGRLDAVNIIDADLSVVTTVALDHMDWLGDNRDVIGREKAGVFRADKPAICGDLNPPESIAAVAHELNATLFQAGDAFSYLQKGDTWSWCGTSLNGDKVRIDNIPLPQLPLQNAATALQVIQCAGLDVADTFIRSGIAAATLTGRMQLIEKEGTRYWLDVAHNPEAAALLSQKITAMEGDVTLVLGMLADKDCGQVIELLAPTVDHVYFVDLNIPRGQKASVLASYLPQGRSMKQCASVSDALNTFKNDHNRSGNVIIAGSFFTVSDALAAFGKEE</sequence>
<name>A0ABU9TPQ1_9GAMM</name>
<keyword evidence="13" id="KW-0289">Folate biosynthesis</keyword>
<evidence type="ECO:0000256" key="2">
    <source>
        <dbReference type="ARBA" id="ARBA00004799"/>
    </source>
</evidence>
<comment type="caution">
    <text evidence="23">The sequence shown here is derived from an EMBL/GenBank/DDBJ whole genome shotgun (WGS) entry which is preliminary data.</text>
</comment>
<evidence type="ECO:0000256" key="17">
    <source>
        <dbReference type="ARBA" id="ARBA00047493"/>
    </source>
</evidence>
<evidence type="ECO:0000256" key="12">
    <source>
        <dbReference type="ARBA" id="ARBA00022842"/>
    </source>
</evidence>
<evidence type="ECO:0000256" key="3">
    <source>
        <dbReference type="ARBA" id="ARBA00005150"/>
    </source>
</evidence>
<comment type="similarity">
    <text evidence="4 21">Belongs to the folylpolyglutamate synthase family.</text>
</comment>
<accession>A0ABU9TPQ1</accession>
<evidence type="ECO:0000256" key="20">
    <source>
        <dbReference type="ARBA" id="ARBA00049161"/>
    </source>
</evidence>
<dbReference type="PANTHER" id="PTHR11136">
    <property type="entry name" value="FOLYLPOLYGLUTAMATE SYNTHASE-RELATED"/>
    <property type="match status" value="1"/>
</dbReference>
<evidence type="ECO:0000256" key="18">
    <source>
        <dbReference type="ARBA" id="ARBA00047808"/>
    </source>
</evidence>
<keyword evidence="24" id="KW-1185">Reference proteome</keyword>
<dbReference type="NCBIfam" id="NF008101">
    <property type="entry name" value="PRK10846.1"/>
    <property type="match status" value="1"/>
</dbReference>
<dbReference type="NCBIfam" id="TIGR01499">
    <property type="entry name" value="folC"/>
    <property type="match status" value="1"/>
</dbReference>
<dbReference type="SUPFAM" id="SSF53623">
    <property type="entry name" value="MurD-like peptide ligases, catalytic domain"/>
    <property type="match status" value="1"/>
</dbReference>
<dbReference type="EMBL" id="JBBMRA010000002">
    <property type="protein sequence ID" value="MEM5535381.1"/>
    <property type="molecule type" value="Genomic_DNA"/>
</dbReference>
<proteinExistence type="inferred from homology"/>
<evidence type="ECO:0000256" key="9">
    <source>
        <dbReference type="ARBA" id="ARBA00022723"/>
    </source>
</evidence>
<evidence type="ECO:0000256" key="5">
    <source>
        <dbReference type="ARBA" id="ARBA00013023"/>
    </source>
</evidence>
<dbReference type="PIRSF" id="PIRSF001563">
    <property type="entry name" value="Folylpolyglu_synth"/>
    <property type="match status" value="1"/>
</dbReference>
<dbReference type="RefSeq" id="WP_342853706.1">
    <property type="nucleotide sequence ID" value="NZ_JBBMRA010000002.1"/>
</dbReference>
<keyword evidence="12" id="KW-0460">Magnesium</keyword>